<keyword evidence="4" id="KW-0547">Nucleotide-binding</keyword>
<feature type="non-terminal residue" evidence="9">
    <location>
        <position position="1"/>
    </location>
</feature>
<dbReference type="Proteomes" id="UP001432322">
    <property type="component" value="Unassembled WGS sequence"/>
</dbReference>
<proteinExistence type="inferred from homology"/>
<protein>
    <recommendedName>
        <fullName evidence="1">non-specific serine/threonine protein kinase</fullName>
        <ecNumber evidence="1">2.7.11.1</ecNumber>
    </recommendedName>
</protein>
<keyword evidence="6" id="KW-0067">ATP-binding</keyword>
<evidence type="ECO:0000256" key="4">
    <source>
        <dbReference type="ARBA" id="ARBA00022741"/>
    </source>
</evidence>
<accession>A0AAV5VTB7</accession>
<evidence type="ECO:0000256" key="7">
    <source>
        <dbReference type="ARBA" id="ARBA00061588"/>
    </source>
</evidence>
<keyword evidence="3" id="KW-0808">Transferase</keyword>
<gene>
    <name evidence="9" type="ORF">PFISCL1PPCAC_12306</name>
</gene>
<evidence type="ECO:0000256" key="2">
    <source>
        <dbReference type="ARBA" id="ARBA00022527"/>
    </source>
</evidence>
<evidence type="ECO:0000256" key="1">
    <source>
        <dbReference type="ARBA" id="ARBA00012513"/>
    </source>
</evidence>
<keyword evidence="10" id="KW-1185">Reference proteome</keyword>
<evidence type="ECO:0000313" key="9">
    <source>
        <dbReference type="EMBL" id="GMT21009.1"/>
    </source>
</evidence>
<feature type="domain" description="Protein kinase" evidence="8">
    <location>
        <begin position="36"/>
        <end position="311"/>
    </location>
</feature>
<dbReference type="AlphaFoldDB" id="A0AAV5VTB7"/>
<dbReference type="InterPro" id="IPR050235">
    <property type="entry name" value="CK1_Ser-Thr_kinase"/>
</dbReference>
<evidence type="ECO:0000256" key="5">
    <source>
        <dbReference type="ARBA" id="ARBA00022777"/>
    </source>
</evidence>
<dbReference type="Gene3D" id="1.10.510.10">
    <property type="entry name" value="Transferase(Phosphotransferase) domain 1"/>
    <property type="match status" value="1"/>
</dbReference>
<organism evidence="9 10">
    <name type="scientific">Pristionchus fissidentatus</name>
    <dbReference type="NCBI Taxonomy" id="1538716"/>
    <lineage>
        <taxon>Eukaryota</taxon>
        <taxon>Metazoa</taxon>
        <taxon>Ecdysozoa</taxon>
        <taxon>Nematoda</taxon>
        <taxon>Chromadorea</taxon>
        <taxon>Rhabditida</taxon>
        <taxon>Rhabditina</taxon>
        <taxon>Diplogasteromorpha</taxon>
        <taxon>Diplogasteroidea</taxon>
        <taxon>Neodiplogasteridae</taxon>
        <taxon>Pristionchus</taxon>
    </lineage>
</organism>
<evidence type="ECO:0000259" key="8">
    <source>
        <dbReference type="PROSITE" id="PS50011"/>
    </source>
</evidence>
<dbReference type="PROSITE" id="PS50011">
    <property type="entry name" value="PROTEIN_KINASE_DOM"/>
    <property type="match status" value="1"/>
</dbReference>
<evidence type="ECO:0000256" key="3">
    <source>
        <dbReference type="ARBA" id="ARBA00022679"/>
    </source>
</evidence>
<dbReference type="GO" id="GO:0004674">
    <property type="term" value="F:protein serine/threonine kinase activity"/>
    <property type="evidence" value="ECO:0007669"/>
    <property type="project" value="UniProtKB-KW"/>
</dbReference>
<dbReference type="EMBL" id="BTSY01000003">
    <property type="protein sequence ID" value="GMT21009.1"/>
    <property type="molecule type" value="Genomic_DNA"/>
</dbReference>
<dbReference type="GO" id="GO:0005524">
    <property type="term" value="F:ATP binding"/>
    <property type="evidence" value="ECO:0007669"/>
    <property type="project" value="UniProtKB-KW"/>
</dbReference>
<dbReference type="FunFam" id="1.10.510.10:FF:000883">
    <property type="entry name" value="Tau TuBulin Kinase"/>
    <property type="match status" value="1"/>
</dbReference>
<comment type="similarity">
    <text evidence="7">Belongs to the protein kinase superfamily. CK1 Ser/Thr protein kinase family.</text>
</comment>
<evidence type="ECO:0000313" key="10">
    <source>
        <dbReference type="Proteomes" id="UP001432322"/>
    </source>
</evidence>
<dbReference type="InterPro" id="IPR000719">
    <property type="entry name" value="Prot_kinase_dom"/>
</dbReference>
<reference evidence="9" key="1">
    <citation type="submission" date="2023-10" db="EMBL/GenBank/DDBJ databases">
        <title>Genome assembly of Pristionchus species.</title>
        <authorList>
            <person name="Yoshida K."/>
            <person name="Sommer R.J."/>
        </authorList>
    </citation>
    <scope>NUCLEOTIDE SEQUENCE</scope>
    <source>
        <strain evidence="9">RS5133</strain>
    </source>
</reference>
<keyword evidence="2" id="KW-0723">Serine/threonine-protein kinase</keyword>
<dbReference type="SMART" id="SM00220">
    <property type="entry name" value="S_TKc"/>
    <property type="match status" value="1"/>
</dbReference>
<dbReference type="EC" id="2.7.11.1" evidence="1"/>
<dbReference type="PROSITE" id="PS00108">
    <property type="entry name" value="PROTEIN_KINASE_ST"/>
    <property type="match status" value="1"/>
</dbReference>
<dbReference type="SUPFAM" id="SSF56112">
    <property type="entry name" value="Protein kinase-like (PK-like)"/>
    <property type="match status" value="1"/>
</dbReference>
<dbReference type="GO" id="GO:0015630">
    <property type="term" value="C:microtubule cytoskeleton"/>
    <property type="evidence" value="ECO:0007669"/>
    <property type="project" value="UniProtKB-ARBA"/>
</dbReference>
<comment type="caution">
    <text evidence="9">The sequence shown here is derived from an EMBL/GenBank/DDBJ whole genome shotgun (WGS) entry which is preliminary data.</text>
</comment>
<dbReference type="InterPro" id="IPR011009">
    <property type="entry name" value="Kinase-like_dom_sf"/>
</dbReference>
<keyword evidence="5" id="KW-0418">Kinase</keyword>
<name>A0AAV5VTB7_9BILA</name>
<dbReference type="PANTHER" id="PTHR11909">
    <property type="entry name" value="CASEIN KINASE-RELATED"/>
    <property type="match status" value="1"/>
</dbReference>
<sequence length="388" mass="44680">SSHRSMAAKKEETPAEKDVRIAEYVTFPEGRRFGDWTIIKKLDEGGFGKVYLVKRKDGQTAALKAEPNEVEGGSAIKLEKSVLHHLNAKGELPNIPVLYYAAKHRHFCYMVMTLLGENFKALRNQQTPSTPGGFPTFSVSTWIRLAIQCLYALKTVHDNGFIHRDIKPNNFLMGHPTDQERSRIVYILDFGLSRSFATKKTGKWICRLARGSAEFRGTVRYCSPNVHDEVEQGRRDDVWSMFFVLIEMHCGLPWQHDNDKAKIEWKKCNMRDENLTQNFPRELRGVIPALRKLDCYNRPDYLGIYKAMVAVMTRYKVKYDEPFDWERKPGYKILKPSKTPAWVNAEEFFRSDPLGIDKVTDDDIADYKTIDVTKTVDGTARGDRTKDK</sequence>
<dbReference type="FunFam" id="3.30.200.20:FF:000358">
    <property type="entry name" value="Tau tubulin kinase 2b"/>
    <property type="match status" value="1"/>
</dbReference>
<evidence type="ECO:0000256" key="6">
    <source>
        <dbReference type="ARBA" id="ARBA00022840"/>
    </source>
</evidence>
<dbReference type="Pfam" id="PF00069">
    <property type="entry name" value="Pkinase"/>
    <property type="match status" value="1"/>
</dbReference>
<dbReference type="InterPro" id="IPR008271">
    <property type="entry name" value="Ser/Thr_kinase_AS"/>
</dbReference>